<proteinExistence type="predicted"/>
<name>A0A543JRV0_9PSEU</name>
<comment type="caution">
    <text evidence="1">The sequence shown here is derived from an EMBL/GenBank/DDBJ whole genome shotgun (WGS) entry which is preliminary data.</text>
</comment>
<dbReference type="AlphaFoldDB" id="A0A543JRV0"/>
<reference evidence="1 2" key="1">
    <citation type="submission" date="2019-06" db="EMBL/GenBank/DDBJ databases">
        <title>Sequencing the genomes of 1000 actinobacteria strains.</title>
        <authorList>
            <person name="Klenk H.-P."/>
        </authorList>
    </citation>
    <scope>NUCLEOTIDE SEQUENCE [LARGE SCALE GENOMIC DNA]</scope>
    <source>
        <strain evidence="1 2">DSM 45456</strain>
    </source>
</reference>
<dbReference type="EMBL" id="VFPP01000001">
    <property type="protein sequence ID" value="TQM85569.1"/>
    <property type="molecule type" value="Genomic_DNA"/>
</dbReference>
<sequence length="91" mass="10089">MTQTELVPDLDTFVAEMVADDAPRLFAVVQVHDNIDADIAAWGLAFPHHAEVVSTSGGTRMRLRSPERAARLLSRPPSVDARLVWVTDRPR</sequence>
<organism evidence="1 2">
    <name type="scientific">Saccharothrix saharensis</name>
    <dbReference type="NCBI Taxonomy" id="571190"/>
    <lineage>
        <taxon>Bacteria</taxon>
        <taxon>Bacillati</taxon>
        <taxon>Actinomycetota</taxon>
        <taxon>Actinomycetes</taxon>
        <taxon>Pseudonocardiales</taxon>
        <taxon>Pseudonocardiaceae</taxon>
        <taxon>Saccharothrix</taxon>
    </lineage>
</organism>
<evidence type="ECO:0000313" key="1">
    <source>
        <dbReference type="EMBL" id="TQM85569.1"/>
    </source>
</evidence>
<evidence type="ECO:0000313" key="2">
    <source>
        <dbReference type="Proteomes" id="UP000316628"/>
    </source>
</evidence>
<protein>
    <submittedName>
        <fullName evidence="1">Uncharacterized protein</fullName>
    </submittedName>
</protein>
<keyword evidence="2" id="KW-1185">Reference proteome</keyword>
<gene>
    <name evidence="1" type="ORF">FHX81_8061</name>
</gene>
<dbReference type="Proteomes" id="UP000316628">
    <property type="component" value="Unassembled WGS sequence"/>
</dbReference>
<accession>A0A543JRV0</accession>
<dbReference type="RefSeq" id="WP_246108201.1">
    <property type="nucleotide sequence ID" value="NZ_VFPP01000001.1"/>
</dbReference>